<organism evidence="2 3">
    <name type="scientific">Prorocentrum cordatum</name>
    <dbReference type="NCBI Taxonomy" id="2364126"/>
    <lineage>
        <taxon>Eukaryota</taxon>
        <taxon>Sar</taxon>
        <taxon>Alveolata</taxon>
        <taxon>Dinophyceae</taxon>
        <taxon>Prorocentrales</taxon>
        <taxon>Prorocentraceae</taxon>
        <taxon>Prorocentrum</taxon>
    </lineage>
</organism>
<sequence>MTLVATAGGAAAREFWKRLRPGEVYLAWYEDDSVWHERICFWPTAEETIWVILTPDGHAYAESVVGCEDGPSRTRGLRGGALPGGLRESVYRFKEYPGPIGTLLEAAGGVAEGVDALPAATADGLPAGLTMVTAPRPPPEGKVWAVVDLWVGWERVGEPLEVGVGDLILPGSGVWQEALVREGGGWTKVLALSEHEREGFRERARRPLATATPEGAVGEAEAAAGTSTPRPEGGLDAMAARLGAGDQSGGGGGPSSDGDVRTQAVDFDAQGKRCKAWREVVAEMSRHGFADWPLDTPPAAIHFCARMERTGRVPSGWLDKWAQSKNIVSSDRVYYELKTIIDSLEYARCYDQLNLGSLVFAELLCLRAQAIVDAYDTNPNKPSFENAKYFSGLKSLSDAVSPDLKSFAAREAKEETEVEKQRQKVRELRGKGDNNKRARKVSLPADVRDARYADLIGGPRARVLLESWGLAVAQSANEYHAAQGPGLELSPPMADRRGPAVLREGAAAAHYVRVDSLGVVSAGRETGAAGFAGACESFERAGLMLRDRLEEPNTMEGLGVELGAERRETRLTAARYWRLDAGLQWLLARRKVFTHIVEVFVGHCTGVCLLVRQTISVFHAVYMFVLAYPAGLSPMWSSVRAEFTAFLGLMPLLIAPWELPWSGVVDASDASEGGLGELFHVAGSRYKLTSASARAHALQQAGLNSFDVEEPELLGEEFEEVGDFPEIPRRLLDKRDWRASARELTAPVAGQPRAGQTELGRPSRLRVLTEEVALGSLTSRLRCKRVGLSDDLEDFVGDAALDPPDSEGSSESRSELAKGAAQRTRGLEKGVNPRRGITHLEGKSVTPKVMEDYRRRVKIALSYAQRRQLPANNADEVDQLLTHLMNARCRDGEHSSYGVKLLAAWVAIYPGYGKYGPQRLPRSGRALKGWKRLVPGRARKPFPFPVVAGLVAALIHLGELEVALWTQVCFGFYLRPCECLRMQPEDLVAPVVGMSEHWGLVIAQEERGVPTKVGAFDDTLLWDAPYLSFMTGVFSVLRRRAQGGPMWNLDYPRVLRSMRMASKLLGVDAVP</sequence>
<evidence type="ECO:0000313" key="2">
    <source>
        <dbReference type="EMBL" id="CAK0874253.1"/>
    </source>
</evidence>
<feature type="compositionally biased region" description="Basic and acidic residues" evidence="1">
    <location>
        <begin position="413"/>
        <end position="436"/>
    </location>
</feature>
<feature type="region of interest" description="Disordered" evidence="1">
    <location>
        <begin position="201"/>
        <end position="236"/>
    </location>
</feature>
<dbReference type="EMBL" id="CAUYUJ010017376">
    <property type="protein sequence ID" value="CAK0874253.1"/>
    <property type="molecule type" value="Genomic_DNA"/>
</dbReference>
<evidence type="ECO:0000313" key="3">
    <source>
        <dbReference type="Proteomes" id="UP001189429"/>
    </source>
</evidence>
<protein>
    <submittedName>
        <fullName evidence="2">Uncharacterized protein</fullName>
    </submittedName>
</protein>
<feature type="compositionally biased region" description="Low complexity" evidence="1">
    <location>
        <begin position="209"/>
        <end position="226"/>
    </location>
</feature>
<evidence type="ECO:0000256" key="1">
    <source>
        <dbReference type="SAM" id="MobiDB-lite"/>
    </source>
</evidence>
<reference evidence="2" key="1">
    <citation type="submission" date="2023-10" db="EMBL/GenBank/DDBJ databases">
        <authorList>
            <person name="Chen Y."/>
            <person name="Shah S."/>
            <person name="Dougan E. K."/>
            <person name="Thang M."/>
            <person name="Chan C."/>
        </authorList>
    </citation>
    <scope>NUCLEOTIDE SEQUENCE [LARGE SCALE GENOMIC DNA]</scope>
</reference>
<name>A0ABN9VLP1_9DINO</name>
<keyword evidence="3" id="KW-1185">Reference proteome</keyword>
<feature type="region of interest" description="Disordered" evidence="1">
    <location>
        <begin position="795"/>
        <end position="834"/>
    </location>
</feature>
<feature type="region of interest" description="Disordered" evidence="1">
    <location>
        <begin position="413"/>
        <end position="437"/>
    </location>
</feature>
<accession>A0ABN9VLP1</accession>
<dbReference type="Proteomes" id="UP001189429">
    <property type="component" value="Unassembled WGS sequence"/>
</dbReference>
<proteinExistence type="predicted"/>
<comment type="caution">
    <text evidence="2">The sequence shown here is derived from an EMBL/GenBank/DDBJ whole genome shotgun (WGS) entry which is preliminary data.</text>
</comment>
<gene>
    <name evidence="2" type="ORF">PCOR1329_LOCUS59213</name>
</gene>